<name>A0AAD5XGX5_9FUNG</name>
<reference evidence="2" key="1">
    <citation type="submission" date="2020-05" db="EMBL/GenBank/DDBJ databases">
        <title>Phylogenomic resolution of chytrid fungi.</title>
        <authorList>
            <person name="Stajich J.E."/>
            <person name="Amses K."/>
            <person name="Simmons R."/>
            <person name="Seto K."/>
            <person name="Myers J."/>
            <person name="Bonds A."/>
            <person name="Quandt C.A."/>
            <person name="Barry K."/>
            <person name="Liu P."/>
            <person name="Grigoriev I."/>
            <person name="Longcore J.E."/>
            <person name="James T.Y."/>
        </authorList>
    </citation>
    <scope>NUCLEOTIDE SEQUENCE</scope>
    <source>
        <strain evidence="2">JEL0513</strain>
    </source>
</reference>
<dbReference type="AlphaFoldDB" id="A0AAD5XGX5"/>
<dbReference type="PANTHER" id="PTHR31964:SF113">
    <property type="entry name" value="USPA DOMAIN-CONTAINING PROTEIN"/>
    <property type="match status" value="1"/>
</dbReference>
<comment type="caution">
    <text evidence="2">The sequence shown here is derived from an EMBL/GenBank/DDBJ whole genome shotgun (WGS) entry which is preliminary data.</text>
</comment>
<dbReference type="SUPFAM" id="SSF52402">
    <property type="entry name" value="Adenine nucleotide alpha hydrolases-like"/>
    <property type="match status" value="1"/>
</dbReference>
<dbReference type="InterPro" id="IPR006015">
    <property type="entry name" value="Universal_stress_UspA"/>
</dbReference>
<evidence type="ECO:0000313" key="3">
    <source>
        <dbReference type="Proteomes" id="UP001211907"/>
    </source>
</evidence>
<dbReference type="Gene3D" id="3.40.50.620">
    <property type="entry name" value="HUPs"/>
    <property type="match status" value="1"/>
</dbReference>
<proteinExistence type="predicted"/>
<dbReference type="CDD" id="cd23659">
    <property type="entry name" value="USP_At3g01520-like"/>
    <property type="match status" value="1"/>
</dbReference>
<dbReference type="PRINTS" id="PR01438">
    <property type="entry name" value="UNVRSLSTRESS"/>
</dbReference>
<organism evidence="2 3">
    <name type="scientific">Physocladia obscura</name>
    <dbReference type="NCBI Taxonomy" id="109957"/>
    <lineage>
        <taxon>Eukaryota</taxon>
        <taxon>Fungi</taxon>
        <taxon>Fungi incertae sedis</taxon>
        <taxon>Chytridiomycota</taxon>
        <taxon>Chytridiomycota incertae sedis</taxon>
        <taxon>Chytridiomycetes</taxon>
        <taxon>Chytridiales</taxon>
        <taxon>Chytriomycetaceae</taxon>
        <taxon>Physocladia</taxon>
    </lineage>
</organism>
<protein>
    <recommendedName>
        <fullName evidence="1">UspA domain-containing protein</fullName>
    </recommendedName>
</protein>
<dbReference type="Proteomes" id="UP001211907">
    <property type="component" value="Unassembled WGS sequence"/>
</dbReference>
<evidence type="ECO:0000259" key="1">
    <source>
        <dbReference type="Pfam" id="PF00582"/>
    </source>
</evidence>
<gene>
    <name evidence="2" type="ORF">HK100_010992</name>
</gene>
<keyword evidence="3" id="KW-1185">Reference proteome</keyword>
<accession>A0AAD5XGX5</accession>
<dbReference type="EMBL" id="JADGJH010000631">
    <property type="protein sequence ID" value="KAJ3125083.1"/>
    <property type="molecule type" value="Genomic_DNA"/>
</dbReference>
<dbReference type="InterPro" id="IPR006016">
    <property type="entry name" value="UspA"/>
</dbReference>
<dbReference type="PANTHER" id="PTHR31964">
    <property type="entry name" value="ADENINE NUCLEOTIDE ALPHA HYDROLASES-LIKE SUPERFAMILY PROTEIN"/>
    <property type="match status" value="1"/>
</dbReference>
<sequence length="166" mass="17624">MSAAKTLNYEDVTQGYNPEAWKKDILHGRIIAIAIGTKDGSEDGSKAFYWTINNLLATSKNIGNKLVLLTGVAEKSSEPDLNVARQLLATHVSRVKTAGIDVDAVPVRALILKGDVRTSVCDAVDELGVDVLVVGTRGLGAVKRVVLGSVSDYLSKNVSCTCIIAK</sequence>
<dbReference type="InterPro" id="IPR014729">
    <property type="entry name" value="Rossmann-like_a/b/a_fold"/>
</dbReference>
<dbReference type="Pfam" id="PF00582">
    <property type="entry name" value="Usp"/>
    <property type="match status" value="1"/>
</dbReference>
<evidence type="ECO:0000313" key="2">
    <source>
        <dbReference type="EMBL" id="KAJ3125083.1"/>
    </source>
</evidence>
<feature type="domain" description="UspA" evidence="1">
    <location>
        <begin position="39"/>
        <end position="166"/>
    </location>
</feature>